<feature type="region of interest" description="Disordered" evidence="9">
    <location>
        <begin position="4014"/>
        <end position="4037"/>
    </location>
</feature>
<dbReference type="SUPFAM" id="SSF49313">
    <property type="entry name" value="Cadherin-like"/>
    <property type="match status" value="1"/>
</dbReference>
<dbReference type="Gene3D" id="3.40.50.200">
    <property type="entry name" value="Peptidase S8/S53 domain"/>
    <property type="match status" value="1"/>
</dbReference>
<evidence type="ECO:0000256" key="9">
    <source>
        <dbReference type="SAM" id="MobiDB-lite"/>
    </source>
</evidence>
<keyword evidence="5" id="KW-0732">Signal</keyword>
<evidence type="ECO:0000256" key="4">
    <source>
        <dbReference type="ARBA" id="ARBA00022670"/>
    </source>
</evidence>
<dbReference type="NCBIfam" id="NF012211">
    <property type="entry name" value="tand_rpt_95"/>
    <property type="match status" value="4"/>
</dbReference>
<dbReference type="InterPro" id="IPR015919">
    <property type="entry name" value="Cadherin-like_sf"/>
</dbReference>
<dbReference type="Pfam" id="PF05345">
    <property type="entry name" value="He_PIG"/>
    <property type="match status" value="1"/>
</dbReference>
<feature type="active site" description="Charge relay system" evidence="8">
    <location>
        <position position="3615"/>
    </location>
</feature>
<dbReference type="InterPro" id="IPR000209">
    <property type="entry name" value="Peptidase_S8/S53_dom"/>
</dbReference>
<keyword evidence="6 8" id="KW-0378">Hydrolase</keyword>
<dbReference type="PROSITE" id="PS51892">
    <property type="entry name" value="SUBTILASE"/>
    <property type="match status" value="1"/>
</dbReference>
<sequence>YQRVFTIDLPGDRVFEGGRNDTLINATALPLAEDPAGSGLLLGRGMGRQDPAVNYNSWSDADYWRVELQAGDLVSVSVDTPDSDVNAVVELRNAADGALATSDNEGPGSDAFISRLAVTASGSYYVVVGKEYYSQVSGAYELGVQVARGIDQESDANYSNNSIGGANILNLVTQGAYRRTAAAGSIMAAGDGQVDADTYSLGPIDAGNTVLLGIRLPYQSALRPIVEIYTANNALVSIAPNPSSGVARFDVKTPGTYYARVLAFSGEGPRGQYLLDAAIWPTAELQFADLAVSSVLAPAAAQSGETIHFEWTVGNFGTAAPTVPSWDDEIVLSVNDRVGDGDDLLLASISHTGELLPGEQYTAQADIRLPLLLSGTYQLLVKTDHRNAVYENLFETNNVGEGASLITVSQTAFADLQASAITVPVRGVAGESLAVEWTVDNVGLSATGNGTPGATVSAWVDRLVLSQNTVFGDGDDRLWADVTHDGVLAVGGSYTGTLNAALPAGLSGTYYVFVASDHANSVYEGPNAAPNALHSAATVTVAPAPYADLAVTTVTAPQSVVVGQPFQLQWTVANTELAWGATPVADWTDRVLLSSDDVIGNSDDIVLTSFAHHGTLARGESYSSSETVAVPPGNHGAYQLFVITDAANSVFEFSHEGNNAAAGRSLNVLSPNLTIADVMAPAAARLGDAIEVSWITANSGDADVSGNWLDRVWLSTDQVLGNGDLLLATLAGPAAGLGQGQHAQGVATITLPLGDVPLPGAYFLLVQSDATSAIAESNESDNSAVSAVIDLSRPPLPNLQVRDVAGPATALPGRPIQLSWTTFNDGNVSALGGWSEQVWLTADDQPGADTLLASFFYSTNEIAPSVGAVRSESVTLPTTAASGAFKLVVRADSGARVLEQSETDNAGVSVTDLAVGAALNLSLSAAVVAESAGSGAVRGTVTRSGSTAEALTVLLDADPSQLVLPASITIAAGSSAASFQIGVRDNQRVDGERALAIRATAGSELVASETALRVVDDDRPALSLITALASVDEGFGPVTVTVTRNTDPTNALTVNLSTDSPSTLSTVSQVLIAAGEASASFAVTPVDDVVVLGNRTARLSANGVGHAPGGAQIEIVENDVPSITLSLSSAVVSEAAGFGAVTLTVARSGNLGAALGVVLNTDSPQLRLSKRVTFSVGQSTVEVPVTVLDNSQADGSRVARIIARVADGVLGTPLLGTGSEVVLQILDDDGPALSLAMDRTTITEGATALATLRRNTGTESELTVTLASSVTGELDVPTAVVIPAGKGETTFAVTGVVDGQADGTRDVTLTASAPGLGAGAASLRVTDRDLADLRPTSLVVPGTARSEETISIEWVLRNEGIGAAGEAWVDQIFLSDDPVLDDGDALVATVAGAALNAGESYSHQAEVNIGSRTGDIYLFIRADAQSTQAEAVEHNNALQAHLAVRPAYRAAVRADVDFVSAGNVVPLLGRAFDPETDAPVTGVQVSVKVKAVGSGIVRTINATTDASGNFSTQFTPMPGEMGRYEVAADHPAMRDAEAQDSFSILGLTASSDVRLTVIPNQPASTDIEILNAGGLSLTGLTASVIGAPDFIAFELSLPSTTLEVGQAMSLALSASVTVDQPMSGRVVVRVMSQEGVVLEVPVEVSVAPLTASLVAYPGTLQSGMLRGRQTLVGFELANAGGVATGPVSLQLPDAPWLQAASSTTIASLAPGERTFINLLLDPAADLPLGRYTGEIVLSGSNQALTLPFQFNAVSDAVGELLIRTEDEYTFFAEDKPPLADVRIVLADPDSGEVIATALTGADGSALFSELPEGNYLLTALADGHAAVNTSVTVGAGSVTEQSLFLSRQAANYRWTVVPIEQTDRYRLVLEADFEANVPMPVVVVDQPYVIAVVAPGEVSQIYVTVRNLGLIDALDVRVVVPDDPDFLITPLIDVIPVLPARGEVSIPIAISLRNGATAVQSLGVGEQDLLLPQGDVCDFLSKCLQIDLEYTYECNLPVIGTVPVNIGFLCDSADTLLEMAKFLKAAAGIKDGIETLIEKSVVSGSVEYSEMLETYSEYFVEVIETDDYMYVVEQLNSAQRLSQQLAVDLTIERPLVFRKLLKELLDDVDSLANKGKALTEDFPGSSGRDEESACANLVRKAMVAGVTPAVIAFVGGGPGAAIAAGATAVLSELTWKGLLCLCERPLPTFEPSPLGDISLDWWKHLGKVLGDGPNEPPPVLEPVPPSPPPTPLCKPVDKSPESNALSASADDAEVCATVRLQLQQEAVFTRTAFLASLEFENATGNPIQGLSIELDIRDQLGNLANKLFGILAPDAVGLIADDDGWRVEADSSGALLYTLIAAVDAAVVEPTRYAVGGTLRYLEGGVLIEVPLLPSRITVYPEAQLELNYFWQRDVVGDDPFTEPVEDSEPFVLGLQVTNVGYGSARGMAITSGQPEIVDNEKGLLIDFKIVDAKVQDQAAAPSLSLTLGGLAPGGTTTAQWNLISSLQGKFDNYDARFEQMDSFGNIRASLIKSVDVHELIRAVQVDVPTSDGIVDFLVNDLPDAGSLPDALYLSSGGKAAVTVATGADLAGAGLERTLTATMAAGWSYLKLPDVLPGYELVSVVRSDGKHLAVDSGAGGMVWRTDRSFPAGHPGAVYENLVHLLDVDSTGIYTLTYGVVDGQSPELLRLDGLPLGGIAGLQNSAIDVVELEFSEPIDGATLAADDFTLLRNGTPIALSALVFTPLAGTVWRVSGLASATAQDGNYRLSFDSSGILDLAGNPGVNTQVLEWALGASAPVIVSMQSVGDLRTSAVGSLEVRFSQAMDIASLGLTGLELERDGQSVQLFGEVIFTPVDAQTFRIEGLAAYTQAQGTYTLTVHADEMRDASGRLGAGQLARSWRMDTTAPQPLMVESVATSPRNTVVRSLDVDFSEGIDPSSFDWRDIKLTRNFGGAESANLITSEVVVEQVDADTFRVKDFNWKVGLDGVYTLTVHGEGLRDLAENSGAGAASSSWVMDIVRPLAVSDLHIGPDNGVSDADQVTDTLSLVVSGTVPEEGMRVRLTDMTRRSELAVAQSQGGSFDANILLDGPGAHSIRVRTSDAAGNISPDVFVEVFVDLTAPSVLGIDAIEPSPRTTPVESVDVRADETVFGFDLADITLSHDGQILTLDDRVMVSADTANTWRISGLSSFTLAPGFYQLEVSAEGFIDRAGNAGVGSRTVSWSTLGGLPTAIKGFIYEDLDASGTFNPASYNPETAIAGRTVFLDDNGNGLLDAAELSTSSAADGSYAFDDLLAGDYRVAQLLPAGWILTTPGAGAHSVTLVDGQTVTGRNFGNFQSGVIEGVKFNDLDADGTRDADEPVLAGWTIFLDANANEFLDDGEASIVTDAEGVFRFTDIGPGTVQVGEVMQSGWQRTTPDLPYHVKSGFTVTSDVGNVMLASITGAKYNDLDGNGARDAGEPGIEGWTIFLDSNGNGVLDGNETSTLTDADGNYRFSGLLPALYTVAEVQRDGWTQTSPLPGPVGVAISTAASSIGLESLSCGCGATWATYTGPSTLDYGALAINSALDTVGISDLRALPEYADLDGRGVTTVLIDTGIDLNHSFFGPDRNGDRIDDRIVFQYDFANGDGDASDVNGHGSHIASLIGSQDAQYPGVAPGTDLIVLKVFEDSGRGYFSYLEQALQWVLDNHEAYQVGVVNLSLGDGGNWTDNFSRYGIGDELAALAQTDVIVVAAAGNNYLQFGRMGLAYPASDPAAIAVGATWAADFGGPWTVSTGATSYSTGVDRIAAFSQRDTQLLDTFAPGARFNGADASGGIRTMQGTSQAAAFVSGSAALAQQIARQTLGRGLTTGEFATLLRETGTLINDGDDEVDNVANTDRDFARMDFLQLALRIAGLGSVAVGETGVDGEGGGDAGVVQQAASAVHSVRLTAGASVTGYDFGNFERVSLTGQVFADSEGNGILDGSDSGLQGWTVFIDTDLNGRLDAGESSVPTSSSGSYSFVDLGPGTYRVAVETLPEYQLTTAHFFDLATHSGEDSNGGDFGANQTPTARDDSFDGNEDQIISGSVAANDSDADGPAYSAQLVTAPAHGTLTLAADGSFDFTPDADWNGSTSFSYQVLDGINTSAVATVKLSLAAVNDVPLAADDAFTLNEDELLVVAAAGVVDNDTDIDSPTLTATVVAGPQHGSLTLNEDGSFSYKPTLNFNGSDSFSYRANDGQVDGNVAVVTLNVLPVNDRPLAEDDNVTTPGGTPIVLKLAANDSDVDGDSLSVSGVGTAQHGTVVLNSDGSVTYTSFANYFGDDSFDYTVSDPSGAQDTATVTVSVSAVNGAPTGVADNFTGNEDQPITGNVLDNDSDVDGQELSAILVSGPANGSLQLEADGSFSYTPKRDFNGVDSFSYRANDGQFDSDVATVSLRVSPVNDPPKLAEIADVTLAEGQTLSLGVAGSDIDAGDTLSYAFTLAPAGASIDPDSGAITWLATDGDSAGSSVDFGVSVSDADGETAKRSFTVNVLNVAPTLSAAGLEASYVGQDFVLELSSSDPGSDTISEWRIDWGDGQIVDYSGSPGRISHVYSSVLGEVLIRATASDEDGSYLLQPLQVVVLPLPLQVESLSYDSNGFAVRFNDAFNAGVINLYDSSLVGLGAADLVLTGSSGLVKGSLVFDADYRGLRYQVSGNGLAAGNYSLTLKSGAQAFHSIWSALDGDADGLAGDDCRRSFTVAAAPALKLSLPDFMRGPGQSVNVPAAGSKLPLTLFSSGNVRQLSFVVRYDPTLLLISSSAAGVALPADATLDFSGSLPGELRVHLSSLTAIAAGTVTLLDLVASVPTTAPYGAAQILDIDAVSVNGQALNGADDDALQVVGYLGDGDANGRVDRRDVMLIQRNAANADSGFAAWSVVDPRLLADVDLDGRITGRDIVRIGQEMNRYDSALIPNLPTTVPLTFTPAQAWPAPASSGQTLPQIDFG</sequence>
<feature type="domain" description="SD-repeat containing protein B" evidence="12">
    <location>
        <begin position="3927"/>
        <end position="4017"/>
    </location>
</feature>
<evidence type="ECO:0000256" key="5">
    <source>
        <dbReference type="ARBA" id="ARBA00022729"/>
    </source>
</evidence>
<comment type="similarity">
    <text evidence="2 8">Belongs to the peptidase S8 family.</text>
</comment>
<evidence type="ECO:0000256" key="8">
    <source>
        <dbReference type="PROSITE-ProRule" id="PRU01240"/>
    </source>
</evidence>
<dbReference type="PROSITE" id="PS00136">
    <property type="entry name" value="SUBTILASE_ASP"/>
    <property type="match status" value="1"/>
</dbReference>
<feature type="active site" description="Charge relay system" evidence="8">
    <location>
        <position position="3573"/>
    </location>
</feature>
<dbReference type="SUPFAM" id="SSF117074">
    <property type="entry name" value="Hypothetical protein PA1324"/>
    <property type="match status" value="4"/>
</dbReference>
<reference evidence="13 14" key="1">
    <citation type="submission" date="2018-05" db="EMBL/GenBank/DDBJ databases">
        <title>Integrated omic analyses show evidence that a Ca. Accumulibacter phosphatis strain performs denitrification under micro-aerobic conditions.</title>
        <authorList>
            <person name="Camejo P.Y."/>
            <person name="Katherine M.D."/>
            <person name="Daniel N.R."/>
        </authorList>
    </citation>
    <scope>NUCLEOTIDE SEQUENCE [LARGE SCALE GENOMIC DNA]</scope>
    <source>
        <strain evidence="13">UW-LDO-IC</strain>
    </source>
</reference>
<dbReference type="InterPro" id="IPR013783">
    <property type="entry name" value="Ig-like_fold"/>
</dbReference>
<dbReference type="Pfam" id="PF00082">
    <property type="entry name" value="Peptidase_S8"/>
    <property type="match status" value="1"/>
</dbReference>
<keyword evidence="4 8" id="KW-0645">Protease</keyword>
<dbReference type="Pfam" id="PF17963">
    <property type="entry name" value="Big_9"/>
    <property type="match status" value="4"/>
</dbReference>
<dbReference type="GO" id="GO:0005509">
    <property type="term" value="F:calcium ion binding"/>
    <property type="evidence" value="ECO:0007669"/>
    <property type="project" value="InterPro"/>
</dbReference>
<dbReference type="InterPro" id="IPR023827">
    <property type="entry name" value="Peptidase_S8_Asp-AS"/>
</dbReference>
<dbReference type="Pfam" id="PF17210">
    <property type="entry name" value="SdrD_B"/>
    <property type="match status" value="2"/>
</dbReference>
<dbReference type="Gene3D" id="2.60.40.2810">
    <property type="match status" value="2"/>
</dbReference>
<dbReference type="SUPFAM" id="SSF141072">
    <property type="entry name" value="CalX-like"/>
    <property type="match status" value="2"/>
</dbReference>
<dbReference type="InterPro" id="IPR018247">
    <property type="entry name" value="EF_Hand_1_Ca_BS"/>
</dbReference>
<dbReference type="PROSITE" id="PS00137">
    <property type="entry name" value="SUBTILASE_HIS"/>
    <property type="match status" value="1"/>
</dbReference>
<evidence type="ECO:0000259" key="10">
    <source>
        <dbReference type="Pfam" id="PF00082"/>
    </source>
</evidence>
<dbReference type="InterPro" id="IPR036852">
    <property type="entry name" value="Peptidase_S8/S53_dom_sf"/>
</dbReference>
<feature type="compositionally biased region" description="Pro residues" evidence="9">
    <location>
        <begin position="2214"/>
        <end position="2232"/>
    </location>
</feature>
<proteinExistence type="inferred from homology"/>
<dbReference type="Gene3D" id="2.60.40.10">
    <property type="entry name" value="Immunoglobulins"/>
    <property type="match status" value="13"/>
</dbReference>
<feature type="active site" description="Charge relay system" evidence="8">
    <location>
        <position position="3800"/>
    </location>
</feature>
<dbReference type="SUPFAM" id="SSF49478">
    <property type="entry name" value="Cna protein B-type domain"/>
    <property type="match status" value="1"/>
</dbReference>
<comment type="subcellular location">
    <subcellularLocation>
        <location evidence="1">Secreted</location>
    </subcellularLocation>
</comment>
<dbReference type="GO" id="GO:0016020">
    <property type="term" value="C:membrane"/>
    <property type="evidence" value="ECO:0007669"/>
    <property type="project" value="InterPro"/>
</dbReference>
<evidence type="ECO:0000256" key="3">
    <source>
        <dbReference type="ARBA" id="ARBA00022525"/>
    </source>
</evidence>
<dbReference type="GO" id="GO:0005576">
    <property type="term" value="C:extracellular region"/>
    <property type="evidence" value="ECO:0007669"/>
    <property type="project" value="UniProtKB-SubCell"/>
</dbReference>
<dbReference type="Gene3D" id="2.60.40.3440">
    <property type="match status" value="1"/>
</dbReference>
<dbReference type="InterPro" id="IPR038081">
    <property type="entry name" value="CalX-like_sf"/>
</dbReference>
<name>A0A369XG83_9PROT</name>
<evidence type="ECO:0000313" key="13">
    <source>
        <dbReference type="EMBL" id="RDE49091.1"/>
    </source>
</evidence>
<feature type="non-terminal residue" evidence="13">
    <location>
        <position position="4938"/>
    </location>
</feature>
<evidence type="ECO:0000256" key="2">
    <source>
        <dbReference type="ARBA" id="ARBA00011073"/>
    </source>
</evidence>
<evidence type="ECO:0000256" key="7">
    <source>
        <dbReference type="ARBA" id="ARBA00022825"/>
    </source>
</evidence>
<evidence type="ECO:0000313" key="14">
    <source>
        <dbReference type="Proteomes" id="UP000253831"/>
    </source>
</evidence>
<dbReference type="GO" id="GO:0006508">
    <property type="term" value="P:proteolysis"/>
    <property type="evidence" value="ECO:0007669"/>
    <property type="project" value="UniProtKB-KW"/>
</dbReference>
<dbReference type="InterPro" id="IPR033764">
    <property type="entry name" value="Sdr_B"/>
</dbReference>
<feature type="domain" description="CARDB" evidence="11">
    <location>
        <begin position="288"/>
        <end position="399"/>
    </location>
</feature>
<dbReference type="PROSITE" id="PS00018">
    <property type="entry name" value="EF_HAND_1"/>
    <property type="match status" value="1"/>
</dbReference>
<evidence type="ECO:0000256" key="6">
    <source>
        <dbReference type="ARBA" id="ARBA00022801"/>
    </source>
</evidence>
<dbReference type="PRINTS" id="PR00723">
    <property type="entry name" value="SUBTILISIN"/>
</dbReference>
<dbReference type="InterPro" id="IPR050131">
    <property type="entry name" value="Peptidase_S8_subtilisin-like"/>
</dbReference>
<keyword evidence="7 8" id="KW-0720">Serine protease</keyword>
<dbReference type="SUPFAM" id="SSF52743">
    <property type="entry name" value="Subtilisin-like"/>
    <property type="match status" value="1"/>
</dbReference>
<dbReference type="CDD" id="cd00146">
    <property type="entry name" value="PKD"/>
    <property type="match status" value="1"/>
</dbReference>
<dbReference type="PANTHER" id="PTHR43806:SF11">
    <property type="entry name" value="CEREVISIN-RELATED"/>
    <property type="match status" value="1"/>
</dbReference>
<dbReference type="Pfam" id="PF07705">
    <property type="entry name" value="CARDB"/>
    <property type="match status" value="2"/>
</dbReference>
<comment type="caution">
    <text evidence="13">The sequence shown here is derived from an EMBL/GenBank/DDBJ whole genome shotgun (WGS) entry which is preliminary data.</text>
</comment>
<dbReference type="EMBL" id="QPGA01000058">
    <property type="protein sequence ID" value="RDE49091.1"/>
    <property type="molecule type" value="Genomic_DNA"/>
</dbReference>
<dbReference type="InterPro" id="IPR011635">
    <property type="entry name" value="CARDB"/>
</dbReference>
<feature type="non-terminal residue" evidence="13">
    <location>
        <position position="1"/>
    </location>
</feature>
<evidence type="ECO:0000259" key="11">
    <source>
        <dbReference type="Pfam" id="PF07705"/>
    </source>
</evidence>
<protein>
    <submittedName>
        <fullName evidence="13">Tandem-95 repeat protein</fullName>
    </submittedName>
</protein>
<feature type="region of interest" description="Disordered" evidence="9">
    <location>
        <begin position="2212"/>
        <end position="2245"/>
    </location>
</feature>
<dbReference type="Gene3D" id="2.60.40.2030">
    <property type="match status" value="1"/>
</dbReference>
<dbReference type="Gene3D" id="2.60.40.1120">
    <property type="entry name" value="Carboxypeptidase-like, regulatory domain"/>
    <property type="match status" value="1"/>
</dbReference>
<evidence type="ECO:0000259" key="12">
    <source>
        <dbReference type="Pfam" id="PF17210"/>
    </source>
</evidence>
<dbReference type="Proteomes" id="UP000253831">
    <property type="component" value="Unassembled WGS sequence"/>
</dbReference>
<organism evidence="13 14">
    <name type="scientific">Candidatus Accumulibacter meliphilus</name>
    <dbReference type="NCBI Taxonomy" id="2211374"/>
    <lineage>
        <taxon>Bacteria</taxon>
        <taxon>Pseudomonadati</taxon>
        <taxon>Pseudomonadota</taxon>
        <taxon>Betaproteobacteria</taxon>
        <taxon>Candidatus Accumulibacter</taxon>
    </lineage>
</organism>
<dbReference type="PROSITE" id="PS50007">
    <property type="entry name" value="PIPLC_X_DOMAIN"/>
    <property type="match status" value="1"/>
</dbReference>
<gene>
    <name evidence="13" type="ORF">DVS81_18565</name>
</gene>
<evidence type="ECO:0000256" key="1">
    <source>
        <dbReference type="ARBA" id="ARBA00004613"/>
    </source>
</evidence>
<dbReference type="InterPro" id="IPR022398">
    <property type="entry name" value="Peptidase_S8_His-AS"/>
</dbReference>
<dbReference type="Pfam" id="PF13620">
    <property type="entry name" value="CarboxypepD_reg"/>
    <property type="match status" value="1"/>
</dbReference>
<keyword evidence="3" id="KW-0964">Secreted</keyword>
<dbReference type="Gene3D" id="2.60.120.380">
    <property type="match status" value="1"/>
</dbReference>
<feature type="domain" description="Peptidase S8/S53" evidence="10">
    <location>
        <begin position="3564"/>
        <end position="3837"/>
    </location>
</feature>
<dbReference type="InterPro" id="IPR015500">
    <property type="entry name" value="Peptidase_S8_subtilisin-rel"/>
</dbReference>
<feature type="domain" description="CARDB" evidence="11">
    <location>
        <begin position="1331"/>
        <end position="1439"/>
    </location>
</feature>
<dbReference type="PANTHER" id="PTHR43806">
    <property type="entry name" value="PEPTIDASE S8"/>
    <property type="match status" value="1"/>
</dbReference>
<feature type="domain" description="SD-repeat containing protein B" evidence="12">
    <location>
        <begin position="3424"/>
        <end position="3496"/>
    </location>
</feature>
<dbReference type="GO" id="GO:0004252">
    <property type="term" value="F:serine-type endopeptidase activity"/>
    <property type="evidence" value="ECO:0007669"/>
    <property type="project" value="UniProtKB-UniRule"/>
</dbReference>
<accession>A0A369XG83</accession>